<evidence type="ECO:0000313" key="2">
    <source>
        <dbReference type="EMBL" id="RNA30628.1"/>
    </source>
</evidence>
<accession>A0A3M7S4W5</accession>
<gene>
    <name evidence="2" type="ORF">BpHYR1_051210</name>
</gene>
<keyword evidence="3" id="KW-1185">Reference proteome</keyword>
<dbReference type="EMBL" id="REGN01002066">
    <property type="protein sequence ID" value="RNA30628.1"/>
    <property type="molecule type" value="Genomic_DNA"/>
</dbReference>
<dbReference type="Pfam" id="PF15067">
    <property type="entry name" value="FAM124"/>
    <property type="match status" value="1"/>
</dbReference>
<protein>
    <recommendedName>
        <fullName evidence="1">FAM124 domain-containing protein</fullName>
    </recommendedName>
</protein>
<reference evidence="2 3" key="1">
    <citation type="journal article" date="2018" name="Sci. Rep.">
        <title>Genomic signatures of local adaptation to the degree of environmental predictability in rotifers.</title>
        <authorList>
            <person name="Franch-Gras L."/>
            <person name="Hahn C."/>
            <person name="Garcia-Roger E.M."/>
            <person name="Carmona M.J."/>
            <person name="Serra M."/>
            <person name="Gomez A."/>
        </authorList>
    </citation>
    <scope>NUCLEOTIDE SEQUENCE [LARGE SCALE GENOMIC DNA]</scope>
    <source>
        <strain evidence="2">HYR1</strain>
    </source>
</reference>
<dbReference type="AlphaFoldDB" id="A0A3M7S4W5"/>
<proteinExistence type="predicted"/>
<dbReference type="InterPro" id="IPR046365">
    <property type="entry name" value="FAM124_dom"/>
</dbReference>
<evidence type="ECO:0000313" key="3">
    <source>
        <dbReference type="Proteomes" id="UP000276133"/>
    </source>
</evidence>
<dbReference type="OrthoDB" id="10023686at2759"/>
<comment type="caution">
    <text evidence="2">The sequence shown here is derived from an EMBL/GenBank/DDBJ whole genome shotgun (WGS) entry which is preliminary data.</text>
</comment>
<organism evidence="2 3">
    <name type="scientific">Brachionus plicatilis</name>
    <name type="common">Marine rotifer</name>
    <name type="synonym">Brachionus muelleri</name>
    <dbReference type="NCBI Taxonomy" id="10195"/>
    <lineage>
        <taxon>Eukaryota</taxon>
        <taxon>Metazoa</taxon>
        <taxon>Spiralia</taxon>
        <taxon>Gnathifera</taxon>
        <taxon>Rotifera</taxon>
        <taxon>Eurotatoria</taxon>
        <taxon>Monogononta</taxon>
        <taxon>Pseudotrocha</taxon>
        <taxon>Ploima</taxon>
        <taxon>Brachionidae</taxon>
        <taxon>Brachionus</taxon>
    </lineage>
</organism>
<dbReference type="Proteomes" id="UP000276133">
    <property type="component" value="Unassembled WGS sequence"/>
</dbReference>
<evidence type="ECO:0000259" key="1">
    <source>
        <dbReference type="Pfam" id="PF15067"/>
    </source>
</evidence>
<sequence>MNSETGVNSALNLPIELILSVNRLEKEDIYITKNVIKFFKLSTNEQKLNQNDLAKTNKLIEHLNFIRFNHFPVNQAETKTSNKVAVTNFSLILLTNIPNHKIIVNQPEVSDENWFYHHKIELNDENGQILARQVFFKLNHAAKTNFQAPLCCRSNWIPPKSDLNNTINMKKKYIIRLNINCKNYDLMLFFYRLLFDKYPNFSKKNFSLFILNQQNSPDQVEFQLSLKSDQSVSVKKISNSNLIYKINDRTVFINVIRLLDGFLEEIEKNKIYSVYDPDQNKVYLIDTSKESTELFKTTGLAQCYFNLVNSSQKKNYMNNFSPNSNSSSSSEANSLDSGNWSCSTASANHLKPNFRKEALYPNSVKNLIYQAPNGRKYKKKITSFRSKNCDDDYDENTDNEEDERELKNLLRKASSSSMYALLAFRNKNIKSNSANRSCLGDSTKHLANSSANLRLKSVLSNTESNLSRKKSKSVTFMDNLNADFNENQRPKSTTPFAKNDELCYGWNCSRPDLDKNEDFYFKNSLIDRLNKKQDTMGNRPCVGITPESRFRRSHTLDLIRNSRMPLSDNQKVMDSIFLYGRFNMNSSFEKKIPFLTALPFRTCQDEKYPCLNKLRTKHNVTIISQAKLVLEVKRQNLSLMEYLILKLENQILDAFLKI</sequence>
<feature type="domain" description="FAM124" evidence="1">
    <location>
        <begin position="172"/>
        <end position="284"/>
    </location>
</feature>
<name>A0A3M7S4W5_BRAPC</name>